<dbReference type="PROSITE" id="PS50949">
    <property type="entry name" value="HTH_GNTR"/>
    <property type="match status" value="1"/>
</dbReference>
<dbReference type="InterPro" id="IPR036390">
    <property type="entry name" value="WH_DNA-bd_sf"/>
</dbReference>
<dbReference type="InterPro" id="IPR050679">
    <property type="entry name" value="Bact_HTH_transcr_reg"/>
</dbReference>
<evidence type="ECO:0000256" key="2">
    <source>
        <dbReference type="ARBA" id="ARBA00023125"/>
    </source>
</evidence>
<reference evidence="6" key="1">
    <citation type="journal article" date="2019" name="Int. J. Syst. Evol. Microbiol.">
        <title>The Global Catalogue of Microorganisms (GCM) 10K type strain sequencing project: providing services to taxonomists for standard genome sequencing and annotation.</title>
        <authorList>
            <consortium name="The Broad Institute Genomics Platform"/>
            <consortium name="The Broad Institute Genome Sequencing Center for Infectious Disease"/>
            <person name="Wu L."/>
            <person name="Ma J."/>
        </authorList>
    </citation>
    <scope>NUCLEOTIDE SEQUENCE [LARGE SCALE GENOMIC DNA]</scope>
    <source>
        <strain evidence="6">CGMCC 4.7248</strain>
    </source>
</reference>
<organism evidence="5 6">
    <name type="scientific">Streptomyces bullii</name>
    <dbReference type="NCBI Taxonomy" id="349910"/>
    <lineage>
        <taxon>Bacteria</taxon>
        <taxon>Bacillati</taxon>
        <taxon>Actinomycetota</taxon>
        <taxon>Actinomycetes</taxon>
        <taxon>Kitasatosporales</taxon>
        <taxon>Streptomycetaceae</taxon>
        <taxon>Streptomyces</taxon>
    </lineage>
</organism>
<dbReference type="Pfam" id="PF00392">
    <property type="entry name" value="GntR"/>
    <property type="match status" value="1"/>
</dbReference>
<dbReference type="PANTHER" id="PTHR44846:SF17">
    <property type="entry name" value="GNTR-FAMILY TRANSCRIPTIONAL REGULATOR"/>
    <property type="match status" value="1"/>
</dbReference>
<feature type="domain" description="HTH gntR-type" evidence="4">
    <location>
        <begin position="4"/>
        <end position="72"/>
    </location>
</feature>
<dbReference type="SUPFAM" id="SSF46785">
    <property type="entry name" value="Winged helix' DNA-binding domain"/>
    <property type="match status" value="1"/>
</dbReference>
<dbReference type="Pfam" id="PF07702">
    <property type="entry name" value="UTRA"/>
    <property type="match status" value="1"/>
</dbReference>
<dbReference type="Proteomes" id="UP001596154">
    <property type="component" value="Unassembled WGS sequence"/>
</dbReference>
<dbReference type="InterPro" id="IPR028978">
    <property type="entry name" value="Chorismate_lyase_/UTRA_dom_sf"/>
</dbReference>
<dbReference type="RefSeq" id="WP_381019137.1">
    <property type="nucleotide sequence ID" value="NZ_JBHSNY010000003.1"/>
</dbReference>
<dbReference type="InterPro" id="IPR011663">
    <property type="entry name" value="UTRA"/>
</dbReference>
<evidence type="ECO:0000313" key="6">
    <source>
        <dbReference type="Proteomes" id="UP001596154"/>
    </source>
</evidence>
<dbReference type="InterPro" id="IPR000524">
    <property type="entry name" value="Tscrpt_reg_HTH_GntR"/>
</dbReference>
<dbReference type="PANTHER" id="PTHR44846">
    <property type="entry name" value="MANNOSYL-D-GLYCERATE TRANSPORT/METABOLISM SYSTEM REPRESSOR MNGR-RELATED"/>
    <property type="match status" value="1"/>
</dbReference>
<proteinExistence type="predicted"/>
<dbReference type="SUPFAM" id="SSF64288">
    <property type="entry name" value="Chorismate lyase-like"/>
    <property type="match status" value="1"/>
</dbReference>
<keyword evidence="3" id="KW-0804">Transcription</keyword>
<keyword evidence="1" id="KW-0805">Transcription regulation</keyword>
<dbReference type="SMART" id="SM00866">
    <property type="entry name" value="UTRA"/>
    <property type="match status" value="1"/>
</dbReference>
<dbReference type="Gene3D" id="1.10.10.10">
    <property type="entry name" value="Winged helix-like DNA-binding domain superfamily/Winged helix DNA-binding domain"/>
    <property type="match status" value="1"/>
</dbReference>
<dbReference type="CDD" id="cd07377">
    <property type="entry name" value="WHTH_GntR"/>
    <property type="match status" value="1"/>
</dbReference>
<accession>A0ABW0UNB5</accession>
<dbReference type="Gene3D" id="3.40.1410.10">
    <property type="entry name" value="Chorismate lyase-like"/>
    <property type="match status" value="1"/>
</dbReference>
<gene>
    <name evidence="5" type="ORF">ACFPZJ_08205</name>
</gene>
<evidence type="ECO:0000256" key="1">
    <source>
        <dbReference type="ARBA" id="ARBA00023015"/>
    </source>
</evidence>
<sequence>MTDTPLYLRVAEELRARIESGELAPGTRLPSVAELIQQYGGSNSVATRAYRLLVDDGLVVSRHGAGHYVRGTDTPELLVRRHRRRSEDSPFAQGAAEQGAVGTWRHESTTEQATETVAVRLGIEPGDAVMHTSYVYLADDRPVQLAESWEPLALTGQSLIALPEVGPYAGVGVAARMRVLGIEVGDPVERVRARMATRAEAQALGMTPPGPVLAIERTYYDQESGRPVETADVVMRGDRWVAVYGQDPDPS</sequence>
<evidence type="ECO:0000259" key="4">
    <source>
        <dbReference type="PROSITE" id="PS50949"/>
    </source>
</evidence>
<comment type="caution">
    <text evidence="5">The sequence shown here is derived from an EMBL/GenBank/DDBJ whole genome shotgun (WGS) entry which is preliminary data.</text>
</comment>
<dbReference type="SMART" id="SM00345">
    <property type="entry name" value="HTH_GNTR"/>
    <property type="match status" value="1"/>
</dbReference>
<dbReference type="InterPro" id="IPR036388">
    <property type="entry name" value="WH-like_DNA-bd_sf"/>
</dbReference>
<dbReference type="EMBL" id="JBHSNY010000003">
    <property type="protein sequence ID" value="MFC5633775.1"/>
    <property type="molecule type" value="Genomic_DNA"/>
</dbReference>
<keyword evidence="6" id="KW-1185">Reference proteome</keyword>
<name>A0ABW0UNB5_9ACTN</name>
<protein>
    <submittedName>
        <fullName evidence="5">GntR family transcriptional regulator</fullName>
    </submittedName>
</protein>
<evidence type="ECO:0000256" key="3">
    <source>
        <dbReference type="ARBA" id="ARBA00023163"/>
    </source>
</evidence>
<keyword evidence="2" id="KW-0238">DNA-binding</keyword>
<evidence type="ECO:0000313" key="5">
    <source>
        <dbReference type="EMBL" id="MFC5633775.1"/>
    </source>
</evidence>